<dbReference type="AlphaFoldDB" id="A0A7W9KSS6"/>
<dbReference type="EMBL" id="JACHIR010000005">
    <property type="protein sequence ID" value="MBB5898048.1"/>
    <property type="molecule type" value="Genomic_DNA"/>
</dbReference>
<accession>A0A7W9KSS6</accession>
<gene>
    <name evidence="3" type="ORF">BJ998_009307</name>
</gene>
<protein>
    <submittedName>
        <fullName evidence="3">Formate hydrogenlyase subunit 3/multisubunit Na+/H+ antiporter MnhD subunit</fullName>
    </submittedName>
</protein>
<keyword evidence="1" id="KW-0812">Transmembrane</keyword>
<evidence type="ECO:0000259" key="2">
    <source>
        <dbReference type="Pfam" id="PF09990"/>
    </source>
</evidence>
<feature type="domain" description="DUF2231" evidence="2">
    <location>
        <begin position="9"/>
        <end position="155"/>
    </location>
</feature>
<reference evidence="3 4" key="1">
    <citation type="submission" date="2020-08" db="EMBL/GenBank/DDBJ databases">
        <title>Sequencing the genomes of 1000 actinobacteria strains.</title>
        <authorList>
            <person name="Klenk H.-P."/>
        </authorList>
    </citation>
    <scope>NUCLEOTIDE SEQUENCE [LARGE SCALE GENOMIC DNA]</scope>
    <source>
        <strain evidence="3 4">DSM 43851</strain>
    </source>
</reference>
<proteinExistence type="predicted"/>
<sequence>MGPTTINDLPAHVLLVHIVVVFVPLAALLLVCSAVWPAARRRLGIITPVVALVALISVPLTTSAGSWLIRRVQMDPLVRAHAHLGDGLLPWAGGLFLLTAVVWALHHYRDRLARLRWLPVTTIVIAVLSVAVSVGSVVEVYRIGDSGAQAAWHDNFSANPVSTNHK</sequence>
<keyword evidence="4" id="KW-1185">Reference proteome</keyword>
<organism evidence="3 4">
    <name type="scientific">Kutzneria kofuensis</name>
    <dbReference type="NCBI Taxonomy" id="103725"/>
    <lineage>
        <taxon>Bacteria</taxon>
        <taxon>Bacillati</taxon>
        <taxon>Actinomycetota</taxon>
        <taxon>Actinomycetes</taxon>
        <taxon>Pseudonocardiales</taxon>
        <taxon>Pseudonocardiaceae</taxon>
        <taxon>Kutzneria</taxon>
    </lineage>
</organism>
<evidence type="ECO:0000256" key="1">
    <source>
        <dbReference type="SAM" id="Phobius"/>
    </source>
</evidence>
<dbReference type="InterPro" id="IPR019251">
    <property type="entry name" value="DUF2231_TM"/>
</dbReference>
<dbReference type="Proteomes" id="UP000585638">
    <property type="component" value="Unassembled WGS sequence"/>
</dbReference>
<feature type="transmembrane region" description="Helical" evidence="1">
    <location>
        <begin position="117"/>
        <end position="138"/>
    </location>
</feature>
<feature type="transmembrane region" description="Helical" evidence="1">
    <location>
        <begin position="12"/>
        <end position="36"/>
    </location>
</feature>
<feature type="transmembrane region" description="Helical" evidence="1">
    <location>
        <begin position="43"/>
        <end position="68"/>
    </location>
</feature>
<keyword evidence="1" id="KW-1133">Transmembrane helix</keyword>
<dbReference type="GO" id="GO:0016829">
    <property type="term" value="F:lyase activity"/>
    <property type="evidence" value="ECO:0007669"/>
    <property type="project" value="UniProtKB-KW"/>
</dbReference>
<comment type="caution">
    <text evidence="3">The sequence shown here is derived from an EMBL/GenBank/DDBJ whole genome shotgun (WGS) entry which is preliminary data.</text>
</comment>
<dbReference type="Pfam" id="PF09990">
    <property type="entry name" value="DUF2231"/>
    <property type="match status" value="1"/>
</dbReference>
<evidence type="ECO:0000313" key="3">
    <source>
        <dbReference type="EMBL" id="MBB5898048.1"/>
    </source>
</evidence>
<keyword evidence="3" id="KW-0456">Lyase</keyword>
<keyword evidence="1" id="KW-0472">Membrane</keyword>
<feature type="transmembrane region" description="Helical" evidence="1">
    <location>
        <begin position="88"/>
        <end position="105"/>
    </location>
</feature>
<evidence type="ECO:0000313" key="4">
    <source>
        <dbReference type="Proteomes" id="UP000585638"/>
    </source>
</evidence>
<name>A0A7W9KSS6_9PSEU</name>
<dbReference type="RefSeq" id="WP_184870513.1">
    <property type="nucleotide sequence ID" value="NZ_BAAAWY010000021.1"/>
</dbReference>